<dbReference type="InterPro" id="IPR041522">
    <property type="entry name" value="CdaR_GGDEF"/>
</dbReference>
<evidence type="ECO:0000313" key="11">
    <source>
        <dbReference type="EMBL" id="MFC5986777.1"/>
    </source>
</evidence>
<keyword evidence="2" id="KW-0963">Cytoplasm</keyword>
<dbReference type="InterPro" id="IPR011006">
    <property type="entry name" value="CheY-like_superfamily"/>
</dbReference>
<sequence length="525" mass="61156">MHSVLLVDDEIYARQGLRQLIDWAGCGYEVLDEADNGEDALDLIQQRKPDLVITDIRMPVVDGLELIRQARESLIVDTCFIIISGYNDFVYAQQAVRFGVHDFILKPIDEQLLSHSLSKLNEKLIQGKDFRQQREQQMNAEMLQSLIKGEADAKSIAEWTARLNMTDAGDIYYLFIEINDVHPWSRHPSTFSLEQWKEQVKKEIQDMLGIRSTILMNLHRNRLGIVLSSRDLGCFQGSIDRFAAELQLRLKLKYREAIYIYVGHPVREWSQLKESYLTAKEALQHKFAANETKIVVYERVKDQAIRLIGMEQELYEQLLEQFEENYESGILSSIDLLFEQFTTKRFAPEAVKMAIQQCVSGMLGMMKKFDIAENELQSLEPIVGWNDLNLTLNELKRLFTSFTMEGAQVLGERRKQYVRGGIQNIKNYIETHFRENISLKSIAAQFYMNSVYLGQLFKKTYGLYFNEFLLQLRVQEAKKLLRQTDLRVYEVAEKVGFSNADYFVTQFEKQEGMTPTEYRNKLFHS</sequence>
<name>A0ABW1INW2_9BACL</name>
<dbReference type="InterPro" id="IPR018062">
    <property type="entry name" value="HTH_AraC-typ_CS"/>
</dbReference>
<evidence type="ECO:0000256" key="8">
    <source>
        <dbReference type="PROSITE-ProRule" id="PRU00169"/>
    </source>
</evidence>
<comment type="caution">
    <text evidence="11">The sequence shown here is derived from an EMBL/GenBank/DDBJ whole genome shotgun (WGS) entry which is preliminary data.</text>
</comment>
<evidence type="ECO:0000256" key="6">
    <source>
        <dbReference type="ARBA" id="ARBA00023125"/>
    </source>
</evidence>
<evidence type="ECO:0000259" key="10">
    <source>
        <dbReference type="PROSITE" id="PS50110"/>
    </source>
</evidence>
<dbReference type="Gene3D" id="1.10.10.60">
    <property type="entry name" value="Homeodomain-like"/>
    <property type="match status" value="2"/>
</dbReference>
<dbReference type="Pfam" id="PF17853">
    <property type="entry name" value="GGDEF_2"/>
    <property type="match status" value="1"/>
</dbReference>
<evidence type="ECO:0000256" key="2">
    <source>
        <dbReference type="ARBA" id="ARBA00022490"/>
    </source>
</evidence>
<evidence type="ECO:0000256" key="3">
    <source>
        <dbReference type="ARBA" id="ARBA00022553"/>
    </source>
</evidence>
<proteinExistence type="predicted"/>
<dbReference type="SMART" id="SM00342">
    <property type="entry name" value="HTH_ARAC"/>
    <property type="match status" value="1"/>
</dbReference>
<keyword evidence="12" id="KW-1185">Reference proteome</keyword>
<evidence type="ECO:0000256" key="5">
    <source>
        <dbReference type="ARBA" id="ARBA00023015"/>
    </source>
</evidence>
<gene>
    <name evidence="11" type="ORF">ACFPXP_10145</name>
</gene>
<dbReference type="Pfam" id="PF12833">
    <property type="entry name" value="HTH_18"/>
    <property type="match status" value="1"/>
</dbReference>
<keyword evidence="6" id="KW-0238">DNA-binding</keyword>
<dbReference type="InterPro" id="IPR001789">
    <property type="entry name" value="Sig_transdc_resp-reg_receiver"/>
</dbReference>
<dbReference type="InterPro" id="IPR018060">
    <property type="entry name" value="HTH_AraC"/>
</dbReference>
<dbReference type="SMART" id="SM00448">
    <property type="entry name" value="REC"/>
    <property type="match status" value="1"/>
</dbReference>
<organism evidence="11 12">
    <name type="scientific">Marinicrinis lubricantis</name>
    <dbReference type="NCBI Taxonomy" id="2086470"/>
    <lineage>
        <taxon>Bacteria</taxon>
        <taxon>Bacillati</taxon>
        <taxon>Bacillota</taxon>
        <taxon>Bacilli</taxon>
        <taxon>Bacillales</taxon>
        <taxon>Paenibacillaceae</taxon>
    </lineage>
</organism>
<feature type="domain" description="Response regulatory" evidence="10">
    <location>
        <begin position="3"/>
        <end position="121"/>
    </location>
</feature>
<dbReference type="RefSeq" id="WP_379894090.1">
    <property type="nucleotide sequence ID" value="NZ_CBCSCT010000071.1"/>
</dbReference>
<dbReference type="PROSITE" id="PS01124">
    <property type="entry name" value="HTH_ARAC_FAMILY_2"/>
    <property type="match status" value="1"/>
</dbReference>
<reference evidence="12" key="1">
    <citation type="journal article" date="2019" name="Int. J. Syst. Evol. Microbiol.">
        <title>The Global Catalogue of Microorganisms (GCM) 10K type strain sequencing project: providing services to taxonomists for standard genome sequencing and annotation.</title>
        <authorList>
            <consortium name="The Broad Institute Genomics Platform"/>
            <consortium name="The Broad Institute Genome Sequencing Center for Infectious Disease"/>
            <person name="Wu L."/>
            <person name="Ma J."/>
        </authorList>
    </citation>
    <scope>NUCLEOTIDE SEQUENCE [LARGE SCALE GENOMIC DNA]</scope>
    <source>
        <strain evidence="12">CCM 8749</strain>
    </source>
</reference>
<dbReference type="SUPFAM" id="SSF46689">
    <property type="entry name" value="Homeodomain-like"/>
    <property type="match status" value="2"/>
</dbReference>
<keyword evidence="5" id="KW-0805">Transcription regulation</keyword>
<evidence type="ECO:0000256" key="7">
    <source>
        <dbReference type="ARBA" id="ARBA00023163"/>
    </source>
</evidence>
<dbReference type="PROSITE" id="PS00041">
    <property type="entry name" value="HTH_ARAC_FAMILY_1"/>
    <property type="match status" value="1"/>
</dbReference>
<dbReference type="SUPFAM" id="SSF52172">
    <property type="entry name" value="CheY-like"/>
    <property type="match status" value="1"/>
</dbReference>
<dbReference type="PANTHER" id="PTHR42713">
    <property type="entry name" value="HISTIDINE KINASE-RELATED"/>
    <property type="match status" value="1"/>
</dbReference>
<dbReference type="Pfam" id="PF00072">
    <property type="entry name" value="Response_reg"/>
    <property type="match status" value="1"/>
</dbReference>
<accession>A0ABW1INW2</accession>
<dbReference type="InterPro" id="IPR020449">
    <property type="entry name" value="Tscrpt_reg_AraC-type_HTH"/>
</dbReference>
<dbReference type="PRINTS" id="PR00032">
    <property type="entry name" value="HTHARAC"/>
</dbReference>
<evidence type="ECO:0000259" key="9">
    <source>
        <dbReference type="PROSITE" id="PS01124"/>
    </source>
</evidence>
<comment type="subcellular location">
    <subcellularLocation>
        <location evidence="1">Cytoplasm</location>
    </subcellularLocation>
</comment>
<dbReference type="PROSITE" id="PS50110">
    <property type="entry name" value="RESPONSE_REGULATORY"/>
    <property type="match status" value="1"/>
</dbReference>
<dbReference type="EMBL" id="JBHSQV010000133">
    <property type="protein sequence ID" value="MFC5986777.1"/>
    <property type="molecule type" value="Genomic_DNA"/>
</dbReference>
<feature type="domain" description="HTH araC/xylS-type" evidence="9">
    <location>
        <begin position="423"/>
        <end position="521"/>
    </location>
</feature>
<keyword evidence="4" id="KW-0902">Two-component regulatory system</keyword>
<dbReference type="InterPro" id="IPR051552">
    <property type="entry name" value="HptR"/>
</dbReference>
<dbReference type="CDD" id="cd17536">
    <property type="entry name" value="REC_YesN-like"/>
    <property type="match status" value="1"/>
</dbReference>
<dbReference type="Gene3D" id="3.40.50.2300">
    <property type="match status" value="1"/>
</dbReference>
<dbReference type="InterPro" id="IPR009057">
    <property type="entry name" value="Homeodomain-like_sf"/>
</dbReference>
<keyword evidence="3 8" id="KW-0597">Phosphoprotein</keyword>
<dbReference type="PANTHER" id="PTHR42713:SF3">
    <property type="entry name" value="TRANSCRIPTIONAL REGULATORY PROTEIN HPTR"/>
    <property type="match status" value="1"/>
</dbReference>
<dbReference type="Proteomes" id="UP001596250">
    <property type="component" value="Unassembled WGS sequence"/>
</dbReference>
<keyword evidence="7" id="KW-0804">Transcription</keyword>
<evidence type="ECO:0000256" key="1">
    <source>
        <dbReference type="ARBA" id="ARBA00004496"/>
    </source>
</evidence>
<evidence type="ECO:0000313" key="12">
    <source>
        <dbReference type="Proteomes" id="UP001596250"/>
    </source>
</evidence>
<protein>
    <submittedName>
        <fullName evidence="11">Response regulator</fullName>
    </submittedName>
</protein>
<evidence type="ECO:0000256" key="4">
    <source>
        <dbReference type="ARBA" id="ARBA00023012"/>
    </source>
</evidence>
<feature type="modified residue" description="4-aspartylphosphate" evidence="8">
    <location>
        <position position="55"/>
    </location>
</feature>